<evidence type="ECO:0000259" key="2">
    <source>
        <dbReference type="Pfam" id="PF13454"/>
    </source>
</evidence>
<dbReference type="PRINTS" id="PR00411">
    <property type="entry name" value="PNDRDTASEI"/>
</dbReference>
<feature type="transmembrane region" description="Helical" evidence="1">
    <location>
        <begin position="12"/>
        <end position="30"/>
    </location>
</feature>
<keyword evidence="4" id="KW-1185">Reference proteome</keyword>
<protein>
    <submittedName>
        <fullName evidence="3">FAD-dependent oxidoreductase</fullName>
    </submittedName>
</protein>
<dbReference type="EMBL" id="PVBR01000003">
    <property type="protein sequence ID" value="PRD44767.1"/>
    <property type="molecule type" value="Genomic_DNA"/>
</dbReference>
<feature type="domain" description="FAD-dependent urate hydroxylase HpyO/Asp monooxygenase CreE-like FAD/NAD(P)-binding" evidence="2">
    <location>
        <begin position="14"/>
        <end position="164"/>
    </location>
</feature>
<evidence type="ECO:0000313" key="3">
    <source>
        <dbReference type="EMBL" id="PRD44767.1"/>
    </source>
</evidence>
<comment type="caution">
    <text evidence="3">The sequence shown here is derived from an EMBL/GenBank/DDBJ whole genome shotgun (WGS) entry which is preliminary data.</text>
</comment>
<dbReference type="PANTHER" id="PTHR40254">
    <property type="entry name" value="BLR0577 PROTEIN"/>
    <property type="match status" value="1"/>
</dbReference>
<dbReference type="PANTHER" id="PTHR40254:SF1">
    <property type="entry name" value="BLR0577 PROTEIN"/>
    <property type="match status" value="1"/>
</dbReference>
<keyword evidence="1" id="KW-1133">Transmembrane helix</keyword>
<evidence type="ECO:0000313" key="4">
    <source>
        <dbReference type="Proteomes" id="UP000239434"/>
    </source>
</evidence>
<proteinExistence type="predicted"/>
<dbReference type="InterPro" id="IPR052189">
    <property type="entry name" value="L-asp_N-monooxygenase_NS-form"/>
</dbReference>
<dbReference type="Pfam" id="PF13454">
    <property type="entry name" value="NAD_binding_9"/>
    <property type="match status" value="1"/>
</dbReference>
<name>A0A2S9IW71_9HYPH</name>
<reference evidence="3 4" key="1">
    <citation type="submission" date="2018-02" db="EMBL/GenBank/DDBJ databases">
        <title>The draft genome of Phyllobacterium sp. 1N-3.</title>
        <authorList>
            <person name="Liu L."/>
            <person name="Li L."/>
            <person name="Zhang X."/>
            <person name="Wang T."/>
            <person name="Liang L."/>
        </authorList>
    </citation>
    <scope>NUCLEOTIDE SEQUENCE [LARGE SCALE GENOMIC DNA]</scope>
    <source>
        <strain evidence="3 4">1N-3</strain>
    </source>
</reference>
<dbReference type="SUPFAM" id="SSF51905">
    <property type="entry name" value="FAD/NAD(P)-binding domain"/>
    <property type="match status" value="2"/>
</dbReference>
<sequence length="516" mass="57661">MAMKVIDHMNANLAIVGGGAAGVATFIAAVKRRAAGTIHIIDPRPVGPGIAFSNTDPDVICNTSVDTMSVVSGHPLDFLDYLQSRGYAATPSSFVPRSLVGDYLTDRFQRYREVARRNGIDVFCWAYQFHSLRIDDHHRYELRLSRLTRRQSLIVTDVVFCTGHGAARVPEILMPHRDHPTFVGCPYPETEMLAKVPAKSRVLVIGSKLSAIDAAILLCREGHSVTMVSPSGEIPGVRARFIRSENISFDLDRMESLLTRWNDQAAGPCPTSLKYAYLKYAAQTLSENTRKPWRTQFSHAIPYDERLREEIAIAEQGDCSWQDMVVGFLHAANSVYLKNKERFIGGLHPGFRDILHRYVTAIALANAEKLMRHIDNGALTIKRGELRHVATSDAGYDQWLVDWGEGLQRFDAVVATTGYHFPYYVFNDAGELEIDVEGSRPEQAIDISRDMAAHDPGLADRESIWFVGPPAHMRLFVPNALIIVAPLADQVIVNMMDFFDYDRASDQRFSIPLKAS</sequence>
<dbReference type="Proteomes" id="UP000239434">
    <property type="component" value="Unassembled WGS sequence"/>
</dbReference>
<dbReference type="InterPro" id="IPR038732">
    <property type="entry name" value="HpyO/CreE_NAD-binding"/>
</dbReference>
<dbReference type="AlphaFoldDB" id="A0A2S9IW71"/>
<dbReference type="InterPro" id="IPR036188">
    <property type="entry name" value="FAD/NAD-bd_sf"/>
</dbReference>
<evidence type="ECO:0000256" key="1">
    <source>
        <dbReference type="SAM" id="Phobius"/>
    </source>
</evidence>
<organism evidence="3 4">
    <name type="scientific">Phyllobacterium phragmitis</name>
    <dbReference type="NCBI Taxonomy" id="2670329"/>
    <lineage>
        <taxon>Bacteria</taxon>
        <taxon>Pseudomonadati</taxon>
        <taxon>Pseudomonadota</taxon>
        <taxon>Alphaproteobacteria</taxon>
        <taxon>Hyphomicrobiales</taxon>
        <taxon>Phyllobacteriaceae</taxon>
        <taxon>Phyllobacterium</taxon>
    </lineage>
</organism>
<gene>
    <name evidence="3" type="ORF">C5748_05075</name>
</gene>
<keyword evidence="1" id="KW-0472">Membrane</keyword>
<accession>A0A2S9IW71</accession>
<dbReference type="Gene3D" id="3.50.50.60">
    <property type="entry name" value="FAD/NAD(P)-binding domain"/>
    <property type="match status" value="1"/>
</dbReference>
<keyword evidence="1" id="KW-0812">Transmembrane</keyword>